<dbReference type="Pfam" id="PF04577">
    <property type="entry name" value="Glyco_transf_61"/>
    <property type="match status" value="1"/>
</dbReference>
<sequence>MILRDVTTIWGNDHLVRSRPSIEEHFDVLFVPFTVGVHLDHDRQWGIFSRDGRLIDSSGYFRGQHALVCGNSTTDINFDDVPYAPEQHYIYGGPIINHFGHFLISSLSRLWFLEFHEKTSPILCHSHGAIPDWFNPSYREEFWKGANLEAKDFATFETPVRIRHLSIPRASLEEQNFVHDVYGRMMRKIGDRIVGQRPIHSNTTPAYLSKHQMRNGVTKIGNEEEIIDVLRDAGVEIFCPETMSLPDQISLFRERQTIIGTSSSAFHMSIFSELENDIFCILPTNLLNSNFKLIDKAAKNKSRYLFPKSGTEQHENTLGFNLYSIVSDPKGIAHEILSRID</sequence>
<gene>
    <name evidence="2" type="ORF">GLS_c12400</name>
</gene>
<evidence type="ECO:0000259" key="1">
    <source>
        <dbReference type="Pfam" id="PF04577"/>
    </source>
</evidence>
<protein>
    <submittedName>
        <fullName evidence="2">DUF563 family protein</fullName>
    </submittedName>
</protein>
<dbReference type="AlphaFoldDB" id="A0A067Z4W1"/>
<feature type="domain" description="Glycosyltransferase 61 catalytic" evidence="1">
    <location>
        <begin position="99"/>
        <end position="272"/>
    </location>
</feature>
<evidence type="ECO:0000313" key="3">
    <source>
        <dbReference type="Proteomes" id="UP000031656"/>
    </source>
</evidence>
<proteinExistence type="predicted"/>
<accession>A0A067Z4W1</accession>
<name>A0A067Z4W1_GLUOY</name>
<organism evidence="2 3">
    <name type="scientific">Gluconobacter oxydans DSM 3504</name>
    <dbReference type="NCBI Taxonomy" id="1288313"/>
    <lineage>
        <taxon>Bacteria</taxon>
        <taxon>Pseudomonadati</taxon>
        <taxon>Pseudomonadota</taxon>
        <taxon>Alphaproteobacteria</taxon>
        <taxon>Acetobacterales</taxon>
        <taxon>Acetobacteraceae</taxon>
        <taxon>Gluconobacter</taxon>
    </lineage>
</organism>
<evidence type="ECO:0000313" key="2">
    <source>
        <dbReference type="EMBL" id="AHK71137.1"/>
    </source>
</evidence>
<dbReference type="EMBL" id="CP004373">
    <property type="protein sequence ID" value="AHK71137.1"/>
    <property type="molecule type" value="Genomic_DNA"/>
</dbReference>
<dbReference type="InterPro" id="IPR049625">
    <property type="entry name" value="Glyco_transf_61_cat"/>
</dbReference>
<dbReference type="GO" id="GO:0016757">
    <property type="term" value="F:glycosyltransferase activity"/>
    <property type="evidence" value="ECO:0007669"/>
    <property type="project" value="InterPro"/>
</dbReference>
<dbReference type="HOGENOM" id="CLU_048258_0_0_5"/>
<dbReference type="KEGG" id="goy:GLS_c12400"/>
<dbReference type="Proteomes" id="UP000031656">
    <property type="component" value="Chromosome"/>
</dbReference>
<dbReference type="GeneID" id="56906797"/>
<dbReference type="RefSeq" id="WP_080691903.1">
    <property type="nucleotide sequence ID" value="NZ_CP004373.1"/>
</dbReference>
<reference evidence="2 3" key="1">
    <citation type="journal article" date="2015" name="Appl. Microbiol. Biotechnol.">
        <title>The consequence of an additional NADH dehydrogenase paralog on the growth of Gluconobacter oxydans DSM3504.</title>
        <authorList>
            <person name="Kostner D."/>
            <person name="Luchterhand B."/>
            <person name="Junker A."/>
            <person name="Volland S."/>
            <person name="Daniel R."/>
            <person name="Buchs J."/>
            <person name="Liebl W."/>
            <person name="Ehrenreich A."/>
        </authorList>
    </citation>
    <scope>NUCLEOTIDE SEQUENCE [LARGE SCALE GENOMIC DNA]</scope>
    <source>
        <strain evidence="2">DSM 3504</strain>
    </source>
</reference>